<dbReference type="GO" id="GO:0000307">
    <property type="term" value="C:cyclin-dependent protein kinase holoenzyme complex"/>
    <property type="evidence" value="ECO:0007669"/>
    <property type="project" value="TreeGrafter"/>
</dbReference>
<keyword evidence="1" id="KW-0472">Membrane</keyword>
<dbReference type="SUPFAM" id="SSF47954">
    <property type="entry name" value="Cyclin-like"/>
    <property type="match status" value="1"/>
</dbReference>
<evidence type="ECO:0008006" key="4">
    <source>
        <dbReference type="Google" id="ProtNLM"/>
    </source>
</evidence>
<dbReference type="Pfam" id="PF08613">
    <property type="entry name" value="Cyclin"/>
    <property type="match status" value="1"/>
</dbReference>
<dbReference type="EMBL" id="LT554620">
    <property type="protein sequence ID" value="SAM06600.1"/>
    <property type="molecule type" value="Genomic_DNA"/>
</dbReference>
<dbReference type="PANTHER" id="PTHR15615">
    <property type="match status" value="1"/>
</dbReference>
<dbReference type="GO" id="GO:0005634">
    <property type="term" value="C:nucleus"/>
    <property type="evidence" value="ECO:0007669"/>
    <property type="project" value="TreeGrafter"/>
</dbReference>
<gene>
    <name evidence="2" type="primary">ABSGL_12448.1 scaffold 12859</name>
</gene>
<dbReference type="CDD" id="cd20557">
    <property type="entry name" value="CYCLIN_ScPCL1-like"/>
    <property type="match status" value="1"/>
</dbReference>
<keyword evidence="1" id="KW-1133">Transmembrane helix</keyword>
<dbReference type="InterPro" id="IPR013922">
    <property type="entry name" value="Cyclin_PHO80-like"/>
</dbReference>
<dbReference type="InParanoid" id="A0A168RE09"/>
<evidence type="ECO:0000256" key="1">
    <source>
        <dbReference type="SAM" id="Phobius"/>
    </source>
</evidence>
<keyword evidence="1" id="KW-0812">Transmembrane</keyword>
<dbReference type="OrthoDB" id="286814at2759"/>
<dbReference type="InterPro" id="IPR036915">
    <property type="entry name" value="Cyclin-like_sf"/>
</dbReference>
<evidence type="ECO:0000313" key="3">
    <source>
        <dbReference type="Proteomes" id="UP000078561"/>
    </source>
</evidence>
<feature type="transmembrane region" description="Helical" evidence="1">
    <location>
        <begin position="288"/>
        <end position="313"/>
    </location>
</feature>
<dbReference type="Proteomes" id="UP000078561">
    <property type="component" value="Unassembled WGS sequence"/>
</dbReference>
<dbReference type="GO" id="GO:0019901">
    <property type="term" value="F:protein kinase binding"/>
    <property type="evidence" value="ECO:0007669"/>
    <property type="project" value="InterPro"/>
</dbReference>
<reference evidence="2" key="1">
    <citation type="submission" date="2016-04" db="EMBL/GenBank/DDBJ databases">
        <authorList>
            <person name="Evans L.H."/>
            <person name="Alamgir A."/>
            <person name="Owens N."/>
            <person name="Weber N.D."/>
            <person name="Virtaneva K."/>
            <person name="Barbian K."/>
            <person name="Babar A."/>
            <person name="Rosenke K."/>
        </authorList>
    </citation>
    <scope>NUCLEOTIDE SEQUENCE [LARGE SCALE GENOMIC DNA]</scope>
    <source>
        <strain evidence="2">CBS 101.48</strain>
    </source>
</reference>
<dbReference type="Gene3D" id="1.10.472.10">
    <property type="entry name" value="Cyclin-like"/>
    <property type="match status" value="1"/>
</dbReference>
<proteinExistence type="predicted"/>
<dbReference type="PANTHER" id="PTHR15615:SF108">
    <property type="entry name" value="PROTEIN CNPPD1"/>
    <property type="match status" value="1"/>
</dbReference>
<dbReference type="GO" id="GO:0016538">
    <property type="term" value="F:cyclin-dependent protein serine/threonine kinase regulator activity"/>
    <property type="evidence" value="ECO:0007669"/>
    <property type="project" value="TreeGrafter"/>
</dbReference>
<organism evidence="2">
    <name type="scientific">Absidia glauca</name>
    <name type="common">Pin mould</name>
    <dbReference type="NCBI Taxonomy" id="4829"/>
    <lineage>
        <taxon>Eukaryota</taxon>
        <taxon>Fungi</taxon>
        <taxon>Fungi incertae sedis</taxon>
        <taxon>Mucoromycota</taxon>
        <taxon>Mucoromycotina</taxon>
        <taxon>Mucoromycetes</taxon>
        <taxon>Mucorales</taxon>
        <taxon>Cunninghamellaceae</taxon>
        <taxon>Absidia</taxon>
    </lineage>
</organism>
<sequence>MSKRNLKRSSLRKQQSEKDKLKFNDIQSSQYGKLTAFQHILGAIQQQDIDCHQYIKIPLELIDLTAVFIAGLMSGNEYLLALPSPTLMTCTLETYQANIKFINKTLSRAQITYSSLIVCLWYIDQFFARRRRQRLQQQQQQRHMDDCLYSTNNKAKGSKRHSPKSWHVRDLFMASIIVADKYMADLTWTNADWADSTQYAYSCQDLNQLERRFLDEMDYSLFVSEYDYYHFCHYLEFRLHLRQCLIATQTSSAMSLSYHSINVLSQHLNPIYAKRLGLSLRPFEAMMLLAKTATSICIMYAATLAAALSTAYVCYQYSTWVVTVLLERKLQEHAVMMVVDMLDIPGGLDSAILALQHRNLSLC</sequence>
<name>A0A168RE09_ABSGL</name>
<accession>A0A168RE09</accession>
<dbReference type="OMA" id="AVHAYES"/>
<keyword evidence="3" id="KW-1185">Reference proteome</keyword>
<dbReference type="AlphaFoldDB" id="A0A168RE09"/>
<protein>
    <recommendedName>
        <fullName evidence="4">Cyclin N-terminal domain-containing protein</fullName>
    </recommendedName>
</protein>
<evidence type="ECO:0000313" key="2">
    <source>
        <dbReference type="EMBL" id="SAM06600.1"/>
    </source>
</evidence>
<dbReference type="STRING" id="4829.A0A168RE09"/>